<dbReference type="KEGG" id="ttz:FHG85_03280"/>
<protein>
    <submittedName>
        <fullName evidence="1">DUF2141 domain-containing protein</fullName>
    </submittedName>
</protein>
<dbReference type="EMBL" id="CP041345">
    <property type="protein sequence ID" value="QKG79325.1"/>
    <property type="molecule type" value="Genomic_DNA"/>
</dbReference>
<evidence type="ECO:0000313" key="1">
    <source>
        <dbReference type="EMBL" id="QKG79325.1"/>
    </source>
</evidence>
<dbReference type="Proteomes" id="UP000500961">
    <property type="component" value="Chromosome"/>
</dbReference>
<accession>A0A7D4CQD2</accession>
<dbReference type="Pfam" id="PF09912">
    <property type="entry name" value="DUF2141"/>
    <property type="match status" value="1"/>
</dbReference>
<reference evidence="1 2" key="1">
    <citation type="submission" date="2019-07" db="EMBL/GenBank/DDBJ databases">
        <title>Thalassofilum flectens gen. nov., sp. nov., a novel moderate thermophilic anaerobe from a shallow sea hot spring in Kunashir Island (Russia), representing a new family in the order Bacteroidales, and proposal of Thalassofilacea fam. nov.</title>
        <authorList>
            <person name="Kochetkova T.V."/>
            <person name="Podosokorskaya O.A."/>
            <person name="Novikov A."/>
            <person name="Elcheninov A.G."/>
            <person name="Toshchakov S.V."/>
            <person name="Kublanov I.V."/>
        </authorList>
    </citation>
    <scope>NUCLEOTIDE SEQUENCE [LARGE SCALE GENOMIC DNA]</scope>
    <source>
        <strain evidence="1 2">38-H</strain>
    </source>
</reference>
<proteinExistence type="predicted"/>
<gene>
    <name evidence="1" type="ORF">FHG85_03280</name>
</gene>
<name>A0A7D4CQD2_9BACT</name>
<dbReference type="RefSeq" id="WP_173072961.1">
    <property type="nucleotide sequence ID" value="NZ_CP041345.1"/>
</dbReference>
<organism evidence="1 2">
    <name type="scientific">Tenuifilum thalassicum</name>
    <dbReference type="NCBI Taxonomy" id="2590900"/>
    <lineage>
        <taxon>Bacteria</taxon>
        <taxon>Pseudomonadati</taxon>
        <taxon>Bacteroidota</taxon>
        <taxon>Bacteroidia</taxon>
        <taxon>Bacteroidales</taxon>
        <taxon>Tenuifilaceae</taxon>
        <taxon>Tenuifilum</taxon>
    </lineage>
</organism>
<dbReference type="AlphaFoldDB" id="A0A7D4CQD2"/>
<sequence length="136" mass="15716">MKPFIVLMFLVLHSVKLHCQLVLRIEIQGLRNNRGCVYVDFRDSNNRTIDTFSQNIKGDHCSFVIPNLKEGAYAFRLFHDENGNKKLDSNWLGIPIEGFGFSNNAMGRFGPPDFIETLFEVKSDTIVSCKMRYFNF</sequence>
<keyword evidence="2" id="KW-1185">Reference proteome</keyword>
<evidence type="ECO:0000313" key="2">
    <source>
        <dbReference type="Proteomes" id="UP000500961"/>
    </source>
</evidence>
<dbReference type="InterPro" id="IPR018673">
    <property type="entry name" value="DUF2141"/>
</dbReference>